<keyword evidence="2" id="KW-0479">Metal-binding</keyword>
<dbReference type="InterPro" id="IPR036866">
    <property type="entry name" value="RibonucZ/Hydroxyglut_hydro"/>
</dbReference>
<dbReference type="SMART" id="SM00849">
    <property type="entry name" value="Lactamase_B"/>
    <property type="match status" value="1"/>
</dbReference>
<dbReference type="Gene3D" id="3.60.15.10">
    <property type="entry name" value="Ribonuclease Z/Hydroxyacylglutathione hydrolase-like"/>
    <property type="match status" value="1"/>
</dbReference>
<evidence type="ECO:0000259" key="5">
    <source>
        <dbReference type="SMART" id="SM00849"/>
    </source>
</evidence>
<dbReference type="SUPFAM" id="SSF56281">
    <property type="entry name" value="Metallo-hydrolase/oxidoreductase"/>
    <property type="match status" value="1"/>
</dbReference>
<evidence type="ECO:0000256" key="1">
    <source>
        <dbReference type="ARBA" id="ARBA00001947"/>
    </source>
</evidence>
<dbReference type="Pfam" id="PF00753">
    <property type="entry name" value="Lactamase_B"/>
    <property type="match status" value="1"/>
</dbReference>
<keyword evidence="7" id="KW-1185">Reference proteome</keyword>
<evidence type="ECO:0000256" key="4">
    <source>
        <dbReference type="ARBA" id="ARBA00022833"/>
    </source>
</evidence>
<evidence type="ECO:0000313" key="6">
    <source>
        <dbReference type="EMBL" id="MBW6399674.1"/>
    </source>
</evidence>
<evidence type="ECO:0000313" key="7">
    <source>
        <dbReference type="Proteomes" id="UP001196565"/>
    </source>
</evidence>
<gene>
    <name evidence="6" type="ORF">KPL78_17575</name>
</gene>
<comment type="caution">
    <text evidence="6">The sequence shown here is derived from an EMBL/GenBank/DDBJ whole genome shotgun (WGS) entry which is preliminary data.</text>
</comment>
<keyword evidence="4" id="KW-0862">Zinc</keyword>
<dbReference type="PANTHER" id="PTHR46233">
    <property type="entry name" value="HYDROXYACYLGLUTATHIONE HYDROLASE GLOC"/>
    <property type="match status" value="1"/>
</dbReference>
<organism evidence="6 7">
    <name type="scientific">Roseomonas alba</name>
    <dbReference type="NCBI Taxonomy" id="2846776"/>
    <lineage>
        <taxon>Bacteria</taxon>
        <taxon>Pseudomonadati</taxon>
        <taxon>Pseudomonadota</taxon>
        <taxon>Alphaproteobacteria</taxon>
        <taxon>Acetobacterales</taxon>
        <taxon>Roseomonadaceae</taxon>
        <taxon>Roseomonas</taxon>
    </lineage>
</organism>
<name>A0ABS7ABJ9_9PROT</name>
<dbReference type="InterPro" id="IPR051453">
    <property type="entry name" value="MBL_Glyoxalase_II"/>
</dbReference>
<evidence type="ECO:0000256" key="2">
    <source>
        <dbReference type="ARBA" id="ARBA00022723"/>
    </source>
</evidence>
<accession>A0ABS7ABJ9</accession>
<evidence type="ECO:0000256" key="3">
    <source>
        <dbReference type="ARBA" id="ARBA00022801"/>
    </source>
</evidence>
<dbReference type="Proteomes" id="UP001196565">
    <property type="component" value="Unassembled WGS sequence"/>
</dbReference>
<dbReference type="PANTHER" id="PTHR46233:SF3">
    <property type="entry name" value="HYDROXYACYLGLUTATHIONE HYDROLASE GLOC"/>
    <property type="match status" value="1"/>
</dbReference>
<proteinExistence type="predicted"/>
<keyword evidence="3" id="KW-0378">Hydrolase</keyword>
<dbReference type="InterPro" id="IPR001279">
    <property type="entry name" value="Metallo-B-lactamas"/>
</dbReference>
<comment type="cofactor">
    <cofactor evidence="1">
        <name>Zn(2+)</name>
        <dbReference type="ChEBI" id="CHEBI:29105"/>
    </cofactor>
</comment>
<dbReference type="EMBL" id="JAHYBZ010000006">
    <property type="protein sequence ID" value="MBW6399674.1"/>
    <property type="molecule type" value="Genomic_DNA"/>
</dbReference>
<protein>
    <submittedName>
        <fullName evidence="6">MBL fold metallo-hydrolase</fullName>
    </submittedName>
</protein>
<feature type="domain" description="Metallo-beta-lactamase" evidence="5">
    <location>
        <begin position="12"/>
        <end position="191"/>
    </location>
</feature>
<sequence>MAAAILPVTPFQQNCTLIWDDETKEGVVVDPGGDADRIQDAIQQAGFTPTRILLTHGHLDHAGAATELAAAFGVPIEGPHQADAFLLEGLPAQGARYGMDCQAVTPDRWLEEGETVDIAGQDFAVLHCPGHTPGHVVFVNTALGFALVGDVLFQGSVGRTDFPYGDHAALINAIRNKLFPLGDDIRFICGHGPGSTFGTERRTNPYAGEGAR</sequence>
<reference evidence="6 7" key="1">
    <citation type="submission" date="2021-07" db="EMBL/GenBank/DDBJ databases">
        <authorList>
            <person name="So Y."/>
        </authorList>
    </citation>
    <scope>NUCLEOTIDE SEQUENCE [LARGE SCALE GENOMIC DNA]</scope>
    <source>
        <strain evidence="6 7">HJA6</strain>
    </source>
</reference>
<dbReference type="CDD" id="cd07737">
    <property type="entry name" value="YcbL-like_MBL-fold"/>
    <property type="match status" value="1"/>
</dbReference>